<gene>
    <name evidence="1" type="ORF">Mucpa_7109</name>
</gene>
<organism evidence="1 2">
    <name type="scientific">Mucilaginibacter paludis DSM 18603</name>
    <dbReference type="NCBI Taxonomy" id="714943"/>
    <lineage>
        <taxon>Bacteria</taxon>
        <taxon>Pseudomonadati</taxon>
        <taxon>Bacteroidota</taxon>
        <taxon>Sphingobacteriia</taxon>
        <taxon>Sphingobacteriales</taxon>
        <taxon>Sphingobacteriaceae</taxon>
        <taxon>Mucilaginibacter</taxon>
    </lineage>
</organism>
<dbReference type="Proteomes" id="UP000002774">
    <property type="component" value="Chromosome"/>
</dbReference>
<dbReference type="EMBL" id="CM001403">
    <property type="protein sequence ID" value="EHQ31152.1"/>
    <property type="molecule type" value="Genomic_DNA"/>
</dbReference>
<name>H1Y9W9_9SPHI</name>
<dbReference type="HOGENOM" id="CLU_3292634_0_0_10"/>
<sequence length="40" mass="4640">MYAIVNPILIFPTHHLKSMAHTVDLTLRPALVYKLYTDNK</sequence>
<protein>
    <submittedName>
        <fullName evidence="1">Uncharacterized protein</fullName>
    </submittedName>
</protein>
<reference evidence="1" key="1">
    <citation type="submission" date="2011-09" db="EMBL/GenBank/DDBJ databases">
        <title>The permanent draft genome of Mucilaginibacter paludis DSM 18603.</title>
        <authorList>
            <consortium name="US DOE Joint Genome Institute (JGI-PGF)"/>
            <person name="Lucas S."/>
            <person name="Han J."/>
            <person name="Lapidus A."/>
            <person name="Bruce D."/>
            <person name="Goodwin L."/>
            <person name="Pitluck S."/>
            <person name="Peters L."/>
            <person name="Kyrpides N."/>
            <person name="Mavromatis K."/>
            <person name="Ivanova N."/>
            <person name="Mikhailova N."/>
            <person name="Held B."/>
            <person name="Detter J.C."/>
            <person name="Tapia R."/>
            <person name="Han C."/>
            <person name="Land M."/>
            <person name="Hauser L."/>
            <person name="Markowitz V."/>
            <person name="Cheng J.-F."/>
            <person name="Hugenholtz P."/>
            <person name="Woyke T."/>
            <person name="Wu D."/>
            <person name="Tindall B."/>
            <person name="Brambilla E."/>
            <person name="Klenk H.-P."/>
            <person name="Eisen J.A."/>
        </authorList>
    </citation>
    <scope>NUCLEOTIDE SEQUENCE [LARGE SCALE GENOMIC DNA]</scope>
    <source>
        <strain evidence="1">DSM 18603</strain>
    </source>
</reference>
<dbReference type="STRING" id="714943.Mucpa_7109"/>
<dbReference type="AlphaFoldDB" id="H1Y9W9"/>
<evidence type="ECO:0000313" key="1">
    <source>
        <dbReference type="EMBL" id="EHQ31152.1"/>
    </source>
</evidence>
<keyword evidence="2" id="KW-1185">Reference proteome</keyword>
<proteinExistence type="predicted"/>
<evidence type="ECO:0000313" key="2">
    <source>
        <dbReference type="Proteomes" id="UP000002774"/>
    </source>
</evidence>
<accession>H1Y9W9</accession>